<organism evidence="2">
    <name type="scientific">Sesamum latifolium</name>
    <dbReference type="NCBI Taxonomy" id="2727402"/>
    <lineage>
        <taxon>Eukaryota</taxon>
        <taxon>Viridiplantae</taxon>
        <taxon>Streptophyta</taxon>
        <taxon>Embryophyta</taxon>
        <taxon>Tracheophyta</taxon>
        <taxon>Spermatophyta</taxon>
        <taxon>Magnoliopsida</taxon>
        <taxon>eudicotyledons</taxon>
        <taxon>Gunneridae</taxon>
        <taxon>Pentapetalae</taxon>
        <taxon>asterids</taxon>
        <taxon>lamiids</taxon>
        <taxon>Lamiales</taxon>
        <taxon>Pedaliaceae</taxon>
        <taxon>Sesamum</taxon>
    </lineage>
</organism>
<dbReference type="InterPro" id="IPR045026">
    <property type="entry name" value="LIMYB"/>
</dbReference>
<gene>
    <name evidence="2" type="ORF">Slati_4147700</name>
</gene>
<feature type="domain" description="Myb/SANT-like" evidence="1">
    <location>
        <begin position="26"/>
        <end position="102"/>
    </location>
</feature>
<dbReference type="InterPro" id="IPR024752">
    <property type="entry name" value="Myb/SANT-like_dom"/>
</dbReference>
<dbReference type="Pfam" id="PF12776">
    <property type="entry name" value="Myb_DNA-bind_3"/>
    <property type="match status" value="1"/>
</dbReference>
<accession>A0AAW2TAR2</accession>
<sequence>MFASPVISSMYIIFVIAYKLCIRALRGHKQTDPERPDEEGITFAQEIINSAAEKDFSVEFYLTKLHLLRQRFTTFKRILEDPSFIWNAKSNRVIVPKETWSALFQENPFAKAYRFRGEPEWKMLRNIFSDEDEDHWLRHAMASQPGSDIASVSTSEVVRAFIYSGERDCNDEPKLVDLVTTDEEDED</sequence>
<reference evidence="2" key="1">
    <citation type="submission" date="2020-06" db="EMBL/GenBank/DDBJ databases">
        <authorList>
            <person name="Li T."/>
            <person name="Hu X."/>
            <person name="Zhang T."/>
            <person name="Song X."/>
            <person name="Zhang H."/>
            <person name="Dai N."/>
            <person name="Sheng W."/>
            <person name="Hou X."/>
            <person name="Wei L."/>
        </authorList>
    </citation>
    <scope>NUCLEOTIDE SEQUENCE</scope>
    <source>
        <strain evidence="2">KEN1</strain>
        <tissue evidence="2">Leaf</tissue>
    </source>
</reference>
<evidence type="ECO:0000313" key="2">
    <source>
        <dbReference type="EMBL" id="KAL0401178.1"/>
    </source>
</evidence>
<evidence type="ECO:0000259" key="1">
    <source>
        <dbReference type="Pfam" id="PF12776"/>
    </source>
</evidence>
<protein>
    <recommendedName>
        <fullName evidence="1">Myb/SANT-like domain-containing protein</fullName>
    </recommendedName>
</protein>
<reference evidence="2" key="2">
    <citation type="journal article" date="2024" name="Plant">
        <title>Genomic evolution and insights into agronomic trait innovations of Sesamum species.</title>
        <authorList>
            <person name="Miao H."/>
            <person name="Wang L."/>
            <person name="Qu L."/>
            <person name="Liu H."/>
            <person name="Sun Y."/>
            <person name="Le M."/>
            <person name="Wang Q."/>
            <person name="Wei S."/>
            <person name="Zheng Y."/>
            <person name="Lin W."/>
            <person name="Duan Y."/>
            <person name="Cao H."/>
            <person name="Xiong S."/>
            <person name="Wang X."/>
            <person name="Wei L."/>
            <person name="Li C."/>
            <person name="Ma Q."/>
            <person name="Ju M."/>
            <person name="Zhao R."/>
            <person name="Li G."/>
            <person name="Mu C."/>
            <person name="Tian Q."/>
            <person name="Mei H."/>
            <person name="Zhang T."/>
            <person name="Gao T."/>
            <person name="Zhang H."/>
        </authorList>
    </citation>
    <scope>NUCLEOTIDE SEQUENCE</scope>
    <source>
        <strain evidence="2">KEN1</strain>
    </source>
</reference>
<comment type="caution">
    <text evidence="2">The sequence shown here is derived from an EMBL/GenBank/DDBJ whole genome shotgun (WGS) entry which is preliminary data.</text>
</comment>
<dbReference type="EMBL" id="JACGWN010000015">
    <property type="protein sequence ID" value="KAL0401178.1"/>
    <property type="molecule type" value="Genomic_DNA"/>
</dbReference>
<name>A0AAW2TAR2_9LAMI</name>
<dbReference type="PANTHER" id="PTHR47584">
    <property type="match status" value="1"/>
</dbReference>
<dbReference type="PANTHER" id="PTHR47584:SF14">
    <property type="entry name" value="L10-INTERACTING MYB DOMAIN-CONTAINING PROTEIN-LIKE"/>
    <property type="match status" value="1"/>
</dbReference>
<proteinExistence type="predicted"/>
<dbReference type="AlphaFoldDB" id="A0AAW2TAR2"/>